<evidence type="ECO:0000313" key="5">
    <source>
        <dbReference type="Proteomes" id="UP000593566"/>
    </source>
</evidence>
<gene>
    <name evidence="4" type="ORF">HO133_006239</name>
</gene>
<name>A0A8H6C6E7_9LECA</name>
<comment type="caution">
    <text evidence="4">The sequence shown here is derived from an EMBL/GenBank/DDBJ whole genome shotgun (WGS) entry which is preliminary data.</text>
</comment>
<organism evidence="4 5">
    <name type="scientific">Letharia lupina</name>
    <dbReference type="NCBI Taxonomy" id="560253"/>
    <lineage>
        <taxon>Eukaryota</taxon>
        <taxon>Fungi</taxon>
        <taxon>Dikarya</taxon>
        <taxon>Ascomycota</taxon>
        <taxon>Pezizomycotina</taxon>
        <taxon>Lecanoromycetes</taxon>
        <taxon>OSLEUM clade</taxon>
        <taxon>Lecanoromycetidae</taxon>
        <taxon>Lecanorales</taxon>
        <taxon>Lecanorineae</taxon>
        <taxon>Parmeliaceae</taxon>
        <taxon>Letharia</taxon>
    </lineage>
</organism>
<dbReference type="AlphaFoldDB" id="A0A8H6C6E7"/>
<keyword evidence="2" id="KW-0378">Hydrolase</keyword>
<dbReference type="InterPro" id="IPR016191">
    <property type="entry name" value="Ribonuclease/ribotoxin"/>
</dbReference>
<evidence type="ECO:0000256" key="2">
    <source>
        <dbReference type="ARBA" id="ARBA00022801"/>
    </source>
</evidence>
<dbReference type="RefSeq" id="XP_037147263.1">
    <property type="nucleotide sequence ID" value="XM_037297138.1"/>
</dbReference>
<keyword evidence="1" id="KW-0540">Nuclease</keyword>
<reference evidence="4 5" key="1">
    <citation type="journal article" date="2020" name="Genomics">
        <title>Complete, high-quality genomes from long-read metagenomic sequencing of two wolf lichen thalli reveals enigmatic genome architecture.</title>
        <authorList>
            <person name="McKenzie S.K."/>
            <person name="Walston R.F."/>
            <person name="Allen J.L."/>
        </authorList>
    </citation>
    <scope>NUCLEOTIDE SEQUENCE [LARGE SCALE GENOMIC DNA]</scope>
    <source>
        <strain evidence="4">WasteWater1</strain>
    </source>
</reference>
<dbReference type="GO" id="GO:0004540">
    <property type="term" value="F:RNA nuclease activity"/>
    <property type="evidence" value="ECO:0007669"/>
    <property type="project" value="InterPro"/>
</dbReference>
<sequence>MFYASVICISWAFASLPLTYCIPVGGAEPLQVVDVVGAPTDDVSCPVHTNQYFTAGYVTGNIADIVRNGKKGSYPKPFNPDSGKADQFNWDLNDCGTRQTNGETILELPMFIDSTNNDEETYWSQNPASNNNKPGPYREYYIVKSNGASSQTENTATYCGAYAHKDLSSNGDFVACT</sequence>
<keyword evidence="5" id="KW-1185">Reference proteome</keyword>
<feature type="chain" id="PRO_5034278494" evidence="3">
    <location>
        <begin position="22"/>
        <end position="177"/>
    </location>
</feature>
<evidence type="ECO:0000313" key="4">
    <source>
        <dbReference type="EMBL" id="KAF6217828.1"/>
    </source>
</evidence>
<dbReference type="Gene3D" id="3.10.450.30">
    <property type="entry name" value="Microbial ribonucleases"/>
    <property type="match status" value="1"/>
</dbReference>
<dbReference type="GO" id="GO:0016787">
    <property type="term" value="F:hydrolase activity"/>
    <property type="evidence" value="ECO:0007669"/>
    <property type="project" value="UniProtKB-KW"/>
</dbReference>
<dbReference type="GO" id="GO:0003723">
    <property type="term" value="F:RNA binding"/>
    <property type="evidence" value="ECO:0007669"/>
    <property type="project" value="InterPro"/>
</dbReference>
<feature type="signal peptide" evidence="3">
    <location>
        <begin position="1"/>
        <end position="21"/>
    </location>
</feature>
<evidence type="ECO:0000256" key="1">
    <source>
        <dbReference type="ARBA" id="ARBA00022722"/>
    </source>
</evidence>
<protein>
    <submittedName>
        <fullName evidence="4">Uncharacterized protein</fullName>
    </submittedName>
</protein>
<proteinExistence type="predicted"/>
<keyword evidence="3" id="KW-0732">Signal</keyword>
<dbReference type="GeneID" id="59334640"/>
<dbReference type="SUPFAM" id="SSF53933">
    <property type="entry name" value="Microbial ribonucleases"/>
    <property type="match status" value="1"/>
</dbReference>
<accession>A0A8H6C6E7</accession>
<dbReference type="Proteomes" id="UP000593566">
    <property type="component" value="Unassembled WGS sequence"/>
</dbReference>
<dbReference type="EMBL" id="JACCJB010000024">
    <property type="protein sequence ID" value="KAF6217828.1"/>
    <property type="molecule type" value="Genomic_DNA"/>
</dbReference>
<evidence type="ECO:0000256" key="3">
    <source>
        <dbReference type="SAM" id="SignalP"/>
    </source>
</evidence>